<dbReference type="InterPro" id="IPR018297">
    <property type="entry name" value="A/G_cyclase_CS"/>
</dbReference>
<gene>
    <name evidence="17" type="ORF">SEMRO_11_G008710.1</name>
</gene>
<dbReference type="PANTHER" id="PTHR11920:SF335">
    <property type="entry name" value="GUANYLATE CYCLASE"/>
    <property type="match status" value="1"/>
</dbReference>
<dbReference type="GO" id="GO:0001653">
    <property type="term" value="F:peptide receptor activity"/>
    <property type="evidence" value="ECO:0007669"/>
    <property type="project" value="TreeGrafter"/>
</dbReference>
<dbReference type="SUPFAM" id="SSF56112">
    <property type="entry name" value="Protein kinase-like (PK-like)"/>
    <property type="match status" value="1"/>
</dbReference>
<dbReference type="Proteomes" id="UP001153069">
    <property type="component" value="Unassembled WGS sequence"/>
</dbReference>
<comment type="catalytic activity">
    <reaction evidence="13">
        <text>GTP = 3',5'-cyclic GMP + diphosphate</text>
        <dbReference type="Rhea" id="RHEA:13665"/>
        <dbReference type="ChEBI" id="CHEBI:33019"/>
        <dbReference type="ChEBI" id="CHEBI:37565"/>
        <dbReference type="ChEBI" id="CHEBI:57746"/>
        <dbReference type="EC" id="4.6.1.2"/>
    </reaction>
</comment>
<dbReference type="Gene3D" id="3.40.190.10">
    <property type="entry name" value="Periplasmic binding protein-like II"/>
    <property type="match status" value="2"/>
</dbReference>
<dbReference type="PROSITE" id="PS00452">
    <property type="entry name" value="GUANYLATE_CYCLASE_1"/>
    <property type="match status" value="1"/>
</dbReference>
<dbReference type="GO" id="GO:0005524">
    <property type="term" value="F:ATP binding"/>
    <property type="evidence" value="ECO:0007669"/>
    <property type="project" value="UniProtKB-UniRule"/>
</dbReference>
<keyword evidence="6 11" id="KW-0067">ATP-binding</keyword>
<keyword evidence="10 13" id="KW-0141">cGMP biosynthesis</keyword>
<comment type="caution">
    <text evidence="17">The sequence shown here is derived from an EMBL/GenBank/DDBJ whole genome shotgun (WGS) entry which is preliminary data.</text>
</comment>
<comment type="similarity">
    <text evidence="12">Belongs to the adenylyl cyclase class-4/guanylyl cyclase family.</text>
</comment>
<evidence type="ECO:0000256" key="7">
    <source>
        <dbReference type="ARBA" id="ARBA00022989"/>
    </source>
</evidence>
<dbReference type="GO" id="GO:0004016">
    <property type="term" value="F:adenylate cyclase activity"/>
    <property type="evidence" value="ECO:0007669"/>
    <property type="project" value="TreeGrafter"/>
</dbReference>
<evidence type="ECO:0000313" key="17">
    <source>
        <dbReference type="EMBL" id="CAB9496911.1"/>
    </source>
</evidence>
<evidence type="ECO:0000256" key="2">
    <source>
        <dbReference type="ARBA" id="ARBA00012202"/>
    </source>
</evidence>
<dbReference type="FunFam" id="3.30.70.1230:FF:000030">
    <property type="entry name" value="Si:ch211-215j19.12"/>
    <property type="match status" value="1"/>
</dbReference>
<dbReference type="InterPro" id="IPR011009">
    <property type="entry name" value="Kinase-like_dom_sf"/>
</dbReference>
<evidence type="ECO:0000256" key="12">
    <source>
        <dbReference type="RuleBase" id="RU000405"/>
    </source>
</evidence>
<dbReference type="GO" id="GO:0007168">
    <property type="term" value="P:receptor guanylyl cyclase signaling pathway"/>
    <property type="evidence" value="ECO:0007669"/>
    <property type="project" value="TreeGrafter"/>
</dbReference>
<name>A0A9N8D815_9STRA</name>
<keyword evidence="8" id="KW-0472">Membrane</keyword>
<evidence type="ECO:0000256" key="14">
    <source>
        <dbReference type="SAM" id="SignalP"/>
    </source>
</evidence>
<evidence type="ECO:0000259" key="15">
    <source>
        <dbReference type="PROSITE" id="PS50011"/>
    </source>
</evidence>
<dbReference type="PROSITE" id="PS50011">
    <property type="entry name" value="PROTEIN_KINASE_DOM"/>
    <property type="match status" value="1"/>
</dbReference>
<feature type="signal peptide" evidence="14">
    <location>
        <begin position="1"/>
        <end position="27"/>
    </location>
</feature>
<evidence type="ECO:0000256" key="6">
    <source>
        <dbReference type="ARBA" id="ARBA00022840"/>
    </source>
</evidence>
<feature type="chain" id="PRO_5040457078" description="Guanylate cyclase" evidence="14">
    <location>
        <begin position="28"/>
        <end position="1153"/>
    </location>
</feature>
<dbReference type="Gene3D" id="3.30.70.1230">
    <property type="entry name" value="Nucleotide cyclase"/>
    <property type="match status" value="1"/>
</dbReference>
<dbReference type="CDD" id="cd07302">
    <property type="entry name" value="CHD"/>
    <property type="match status" value="1"/>
</dbReference>
<sequence length="1153" mass="128996">MIGLRSATRWLSVFLAVSILTTPAVVAQEEEQVNETTAMTPTKLVPLEECCAACPAGLLTDAVTTETERPLRILSYDAGLDLMGMEKAAKSYYEKTGTRIVFDLIEDFLGVYDEIRSQAESKLPLYDGYICGPAIVGSATQLDGWQDLTDVVRDTVDLKWLDVFRAFRENVAVYDNKVRMFPLDGDAHFMYYRADVLEAFGLDVPRTWEEYWQVAAAIHGKEFNNQTMVGSCVGRKLGGQTSYWISLVLASYTQTNGPTQGFILDSNDMEPLMGEAMAEALKMTELQAKYGDPTEFEYAGGGDLASININAMNYGYCALTYNWGDSYKVSHTLEPPSQVAGLMKVAPTPGTTKVYNRKTKKLDPCNEENCGGLGGLYYDDIGWVNRASYLAFGGWSAAVNNNIDDSQKQRIIDFFVYMCSPEISTQAAVPLANASRLEGNGVNPFRASHVDVQKWVDQGYERSSAESYRAAVVDTLSSPNAAYDMRFAGADLIFSALEEEVYSYLERAILLDNLPDDEDERHLTRMEVAEKLEMRFREIILLENDKPETLVPVLEQYQRDLGIYKPPSDDNKNEKILATVIPIVVAILVGAALLVYFLKPKSENDSVWQLKKEELIFADPEEIIGIGTFGQVLLAEYRGTQVAVKKVLPPRTPKKVNADEFVDEDKNNLERPETAAVVSGMSSISLDAMRSMASGLGEFSYNHNKLRQDFIKEMRHISKLRHPCITTVMGAVICPNEEPMLIMEYMEFGSLHDLLHNQSMILDGEIMLPMLRDITQGCRFLHAADPPVIHGDLKCANILVDSKFRAKVADFGLSQKKQMGATGTPFWMAPELLRQESANTVSSDVFSFGIMLYEVFSRKDPYEGEDAQEVLKKVADPKVHKRPPVPKECPPQLAALKCDCLCEDPEERPSFEELDKRLKRIDVETTAPGDKKDRTTVSLFDIFPKHIAEALRDGKQVEAEHKDVVTIFFSDIVGFTQLSSTMDPRKVAKMLDRLYQKLDTLSHEHDIFKVETIGDAYMAVTNLVKDQSTNHAIRIAEFAVDAIQAANETLIDEDAPEKGRVNIRVGFHSGSVVADVVGTRNPRYCLFGDTVNTASRMESNSLMNCIHCSNESAEILKEQNFKYPMVSRGKIKIKGKGEMHTWWCNQETAPPYR</sequence>
<dbReference type="PRINTS" id="PR00109">
    <property type="entry name" value="TYRKINASE"/>
</dbReference>
<dbReference type="PROSITE" id="PS50125">
    <property type="entry name" value="GUANYLATE_CYCLASE_2"/>
    <property type="match status" value="1"/>
</dbReference>
<evidence type="ECO:0000259" key="16">
    <source>
        <dbReference type="PROSITE" id="PS50125"/>
    </source>
</evidence>
<evidence type="ECO:0000256" key="8">
    <source>
        <dbReference type="ARBA" id="ARBA00023136"/>
    </source>
</evidence>
<keyword evidence="3" id="KW-0418">Kinase</keyword>
<dbReference type="GO" id="GO:0035556">
    <property type="term" value="P:intracellular signal transduction"/>
    <property type="evidence" value="ECO:0007669"/>
    <property type="project" value="InterPro"/>
</dbReference>
<evidence type="ECO:0000256" key="4">
    <source>
        <dbReference type="ARBA" id="ARBA00022692"/>
    </source>
</evidence>
<dbReference type="Pfam" id="PF13416">
    <property type="entry name" value="SBP_bac_8"/>
    <property type="match status" value="1"/>
</dbReference>
<protein>
    <recommendedName>
        <fullName evidence="2 13">Guanylate cyclase</fullName>
        <ecNumber evidence="2 13">4.6.1.2</ecNumber>
    </recommendedName>
</protein>
<evidence type="ECO:0000256" key="10">
    <source>
        <dbReference type="ARBA" id="ARBA00023293"/>
    </source>
</evidence>
<keyword evidence="7" id="KW-1133">Transmembrane helix</keyword>
<comment type="subcellular location">
    <subcellularLocation>
        <location evidence="1">Membrane</location>
        <topology evidence="1">Single-pass membrane protein</topology>
    </subcellularLocation>
</comment>
<dbReference type="InterPro" id="IPR000719">
    <property type="entry name" value="Prot_kinase_dom"/>
</dbReference>
<evidence type="ECO:0000256" key="5">
    <source>
        <dbReference type="ARBA" id="ARBA00022741"/>
    </source>
</evidence>
<keyword evidence="18" id="KW-1185">Reference proteome</keyword>
<keyword evidence="3" id="KW-0723">Serine/threonine-protein kinase</keyword>
<dbReference type="GO" id="GO:0005886">
    <property type="term" value="C:plasma membrane"/>
    <property type="evidence" value="ECO:0007669"/>
    <property type="project" value="TreeGrafter"/>
</dbReference>
<dbReference type="InterPro" id="IPR008271">
    <property type="entry name" value="Ser/Thr_kinase_AS"/>
</dbReference>
<dbReference type="PROSITE" id="PS00108">
    <property type="entry name" value="PROTEIN_KINASE_ST"/>
    <property type="match status" value="1"/>
</dbReference>
<evidence type="ECO:0000256" key="3">
    <source>
        <dbReference type="ARBA" id="ARBA00022527"/>
    </source>
</evidence>
<feature type="binding site" evidence="11">
    <location>
        <position position="655"/>
    </location>
    <ligand>
        <name>ATP</name>
        <dbReference type="ChEBI" id="CHEBI:30616"/>
    </ligand>
</feature>
<dbReference type="InterPro" id="IPR006059">
    <property type="entry name" value="SBP"/>
</dbReference>
<dbReference type="SUPFAM" id="SSF55073">
    <property type="entry name" value="Nucleotide cyclase"/>
    <property type="match status" value="1"/>
</dbReference>
<dbReference type="GO" id="GO:0004383">
    <property type="term" value="F:guanylate cyclase activity"/>
    <property type="evidence" value="ECO:0007669"/>
    <property type="project" value="UniProtKB-EC"/>
</dbReference>
<organism evidence="17 18">
    <name type="scientific">Seminavis robusta</name>
    <dbReference type="NCBI Taxonomy" id="568900"/>
    <lineage>
        <taxon>Eukaryota</taxon>
        <taxon>Sar</taxon>
        <taxon>Stramenopiles</taxon>
        <taxon>Ochrophyta</taxon>
        <taxon>Bacillariophyta</taxon>
        <taxon>Bacillariophyceae</taxon>
        <taxon>Bacillariophycidae</taxon>
        <taxon>Naviculales</taxon>
        <taxon>Naviculaceae</taxon>
        <taxon>Seminavis</taxon>
    </lineage>
</organism>
<keyword evidence="9 12" id="KW-0456">Lyase</keyword>
<feature type="domain" description="Protein kinase" evidence="15">
    <location>
        <begin position="618"/>
        <end position="921"/>
    </location>
</feature>
<dbReference type="SUPFAM" id="SSF53850">
    <property type="entry name" value="Periplasmic binding protein-like II"/>
    <property type="match status" value="1"/>
</dbReference>
<dbReference type="Gene3D" id="1.10.510.10">
    <property type="entry name" value="Transferase(Phosphotransferase) domain 1"/>
    <property type="match status" value="1"/>
</dbReference>
<dbReference type="Pfam" id="PF00211">
    <property type="entry name" value="Guanylate_cyc"/>
    <property type="match status" value="1"/>
</dbReference>
<keyword evidence="17" id="KW-0675">Receptor</keyword>
<keyword evidence="4" id="KW-0812">Transmembrane</keyword>
<dbReference type="EMBL" id="CAICTM010000011">
    <property type="protein sequence ID" value="CAB9496911.1"/>
    <property type="molecule type" value="Genomic_DNA"/>
</dbReference>
<dbReference type="InterPro" id="IPR001054">
    <property type="entry name" value="A/G_cyclase"/>
</dbReference>
<dbReference type="SMART" id="SM00220">
    <property type="entry name" value="S_TKc"/>
    <property type="match status" value="1"/>
</dbReference>
<dbReference type="InterPro" id="IPR001245">
    <property type="entry name" value="Ser-Thr/Tyr_kinase_cat_dom"/>
</dbReference>
<keyword evidence="3" id="KW-0808">Transferase</keyword>
<keyword evidence="5 11" id="KW-0547">Nucleotide-binding</keyword>
<dbReference type="Pfam" id="PF07714">
    <property type="entry name" value="PK_Tyr_Ser-Thr"/>
    <property type="match status" value="1"/>
</dbReference>
<dbReference type="Gene3D" id="3.30.200.20">
    <property type="entry name" value="Phosphorylase Kinase, domain 1"/>
    <property type="match status" value="1"/>
</dbReference>
<dbReference type="CDD" id="cd13999">
    <property type="entry name" value="STKc_MAP3K-like"/>
    <property type="match status" value="1"/>
</dbReference>
<dbReference type="PROSITE" id="PS00107">
    <property type="entry name" value="PROTEIN_KINASE_ATP"/>
    <property type="match status" value="1"/>
</dbReference>
<dbReference type="GO" id="GO:0004674">
    <property type="term" value="F:protein serine/threonine kinase activity"/>
    <property type="evidence" value="ECO:0007669"/>
    <property type="project" value="UniProtKB-KW"/>
</dbReference>
<dbReference type="AlphaFoldDB" id="A0A9N8D815"/>
<dbReference type="SMART" id="SM00044">
    <property type="entry name" value="CYCc"/>
    <property type="match status" value="1"/>
</dbReference>
<evidence type="ECO:0000256" key="1">
    <source>
        <dbReference type="ARBA" id="ARBA00004167"/>
    </source>
</evidence>
<dbReference type="InterPro" id="IPR029787">
    <property type="entry name" value="Nucleotide_cyclase"/>
</dbReference>
<evidence type="ECO:0000256" key="13">
    <source>
        <dbReference type="RuleBase" id="RU003431"/>
    </source>
</evidence>
<proteinExistence type="inferred from homology"/>
<accession>A0A9N8D815</accession>
<dbReference type="InterPro" id="IPR017441">
    <property type="entry name" value="Protein_kinase_ATP_BS"/>
</dbReference>
<evidence type="ECO:0000256" key="9">
    <source>
        <dbReference type="ARBA" id="ARBA00023239"/>
    </source>
</evidence>
<dbReference type="OrthoDB" id="48903at2759"/>
<dbReference type="InterPro" id="IPR050401">
    <property type="entry name" value="Cyclic_nucleotide_synthase"/>
</dbReference>
<keyword evidence="14" id="KW-0732">Signal</keyword>
<feature type="domain" description="Guanylate cyclase" evidence="16">
    <location>
        <begin position="966"/>
        <end position="1098"/>
    </location>
</feature>
<dbReference type="PANTHER" id="PTHR11920">
    <property type="entry name" value="GUANYLYL CYCLASE"/>
    <property type="match status" value="1"/>
</dbReference>
<reference evidence="17" key="1">
    <citation type="submission" date="2020-06" db="EMBL/GenBank/DDBJ databases">
        <authorList>
            <consortium name="Plant Systems Biology data submission"/>
        </authorList>
    </citation>
    <scope>NUCLEOTIDE SEQUENCE</scope>
    <source>
        <strain evidence="17">D6</strain>
    </source>
</reference>
<evidence type="ECO:0000256" key="11">
    <source>
        <dbReference type="PROSITE-ProRule" id="PRU10141"/>
    </source>
</evidence>
<dbReference type="EC" id="4.6.1.2" evidence="2 13"/>
<evidence type="ECO:0000313" key="18">
    <source>
        <dbReference type="Proteomes" id="UP001153069"/>
    </source>
</evidence>